<organism evidence="2 3">
    <name type="scientific">Cetraspora pellucida</name>
    <dbReference type="NCBI Taxonomy" id="1433469"/>
    <lineage>
        <taxon>Eukaryota</taxon>
        <taxon>Fungi</taxon>
        <taxon>Fungi incertae sedis</taxon>
        <taxon>Mucoromycota</taxon>
        <taxon>Glomeromycotina</taxon>
        <taxon>Glomeromycetes</taxon>
        <taxon>Diversisporales</taxon>
        <taxon>Gigasporaceae</taxon>
        <taxon>Cetraspora</taxon>
    </lineage>
</organism>
<name>A0A9N9AXU9_9GLOM</name>
<protein>
    <submittedName>
        <fullName evidence="2">6754_t:CDS:1</fullName>
    </submittedName>
</protein>
<keyword evidence="3" id="KW-1185">Reference proteome</keyword>
<evidence type="ECO:0000313" key="3">
    <source>
        <dbReference type="Proteomes" id="UP000789759"/>
    </source>
</evidence>
<reference evidence="2" key="1">
    <citation type="submission" date="2021-06" db="EMBL/GenBank/DDBJ databases">
        <authorList>
            <person name="Kallberg Y."/>
            <person name="Tangrot J."/>
            <person name="Rosling A."/>
        </authorList>
    </citation>
    <scope>NUCLEOTIDE SEQUENCE</scope>
    <source>
        <strain evidence="2">FL966</strain>
    </source>
</reference>
<evidence type="ECO:0000256" key="1">
    <source>
        <dbReference type="SAM" id="MobiDB-lite"/>
    </source>
</evidence>
<evidence type="ECO:0000313" key="2">
    <source>
        <dbReference type="EMBL" id="CAG8546568.1"/>
    </source>
</evidence>
<gene>
    <name evidence="2" type="ORF">CPELLU_LOCUS4551</name>
</gene>
<accession>A0A9N9AXU9</accession>
<dbReference type="Proteomes" id="UP000789759">
    <property type="component" value="Unassembled WGS sequence"/>
</dbReference>
<dbReference type="AlphaFoldDB" id="A0A9N9AXU9"/>
<feature type="compositionally biased region" description="Polar residues" evidence="1">
    <location>
        <begin position="54"/>
        <end position="63"/>
    </location>
</feature>
<sequence>MCSKTAAFHISIIPHRWYKDHYQDDSFSDNLIFNYKIEDNHTAHKRSTTNKISNNACKVQTDQSSNESEESEIEHKKDIKKSLKSVKNPNKVNIKGQPPKR</sequence>
<dbReference type="EMBL" id="CAJVQA010002406">
    <property type="protein sequence ID" value="CAG8546568.1"/>
    <property type="molecule type" value="Genomic_DNA"/>
</dbReference>
<proteinExistence type="predicted"/>
<feature type="region of interest" description="Disordered" evidence="1">
    <location>
        <begin position="54"/>
        <end position="101"/>
    </location>
</feature>
<comment type="caution">
    <text evidence="2">The sequence shown here is derived from an EMBL/GenBank/DDBJ whole genome shotgun (WGS) entry which is preliminary data.</text>
</comment>